<dbReference type="PANTHER" id="PTHR30183">
    <property type="entry name" value="MOLYBDENUM TRANSPORT SYSTEM PERMEASE PROTEIN MODB"/>
    <property type="match status" value="1"/>
</dbReference>
<feature type="transmembrane region" description="Helical" evidence="7">
    <location>
        <begin position="144"/>
        <end position="168"/>
    </location>
</feature>
<dbReference type="STRING" id="1461693.ATO10_10350"/>
<evidence type="ECO:0000256" key="7">
    <source>
        <dbReference type="RuleBase" id="RU363032"/>
    </source>
</evidence>
<feature type="transmembrane region" description="Helical" evidence="7">
    <location>
        <begin position="247"/>
        <end position="269"/>
    </location>
</feature>
<evidence type="ECO:0000313" key="10">
    <source>
        <dbReference type="Proteomes" id="UP000024836"/>
    </source>
</evidence>
<dbReference type="GO" id="GO:0005886">
    <property type="term" value="C:plasma membrane"/>
    <property type="evidence" value="ECO:0007669"/>
    <property type="project" value="UniProtKB-SubCell"/>
</dbReference>
<evidence type="ECO:0000313" key="9">
    <source>
        <dbReference type="EMBL" id="KCV81739.1"/>
    </source>
</evidence>
<accession>A0A058ZJH2</accession>
<evidence type="ECO:0000256" key="4">
    <source>
        <dbReference type="ARBA" id="ARBA00022692"/>
    </source>
</evidence>
<feature type="transmembrane region" description="Helical" evidence="7">
    <location>
        <begin position="411"/>
        <end position="436"/>
    </location>
</feature>
<dbReference type="CDD" id="cd06261">
    <property type="entry name" value="TM_PBP2"/>
    <property type="match status" value="1"/>
</dbReference>
<dbReference type="PANTHER" id="PTHR30183:SF6">
    <property type="entry name" value="INNER MEMBRANE ABC TRANSPORTER PERMEASE PROTEIN YNJC"/>
    <property type="match status" value="1"/>
</dbReference>
<dbReference type="Proteomes" id="UP000024836">
    <property type="component" value="Unassembled WGS sequence"/>
</dbReference>
<gene>
    <name evidence="9" type="ORF">ATO10_10350</name>
</gene>
<keyword evidence="10" id="KW-1185">Reference proteome</keyword>
<keyword evidence="2 7" id="KW-0813">Transport</keyword>
<proteinExistence type="inferred from homology"/>
<dbReference type="Gene3D" id="1.10.3720.10">
    <property type="entry name" value="MetI-like"/>
    <property type="match status" value="2"/>
</dbReference>
<dbReference type="EMBL" id="AQQY01000006">
    <property type="protein sequence ID" value="KCV81739.1"/>
    <property type="molecule type" value="Genomic_DNA"/>
</dbReference>
<feature type="transmembrane region" description="Helical" evidence="7">
    <location>
        <begin position="473"/>
        <end position="494"/>
    </location>
</feature>
<dbReference type="PROSITE" id="PS50928">
    <property type="entry name" value="ABC_TM1"/>
    <property type="match status" value="2"/>
</dbReference>
<keyword evidence="3" id="KW-1003">Cell membrane</keyword>
<dbReference type="eggNOG" id="COG4135">
    <property type="taxonomic scope" value="Bacteria"/>
</dbReference>
<evidence type="ECO:0000256" key="3">
    <source>
        <dbReference type="ARBA" id="ARBA00022475"/>
    </source>
</evidence>
<feature type="transmembrane region" description="Helical" evidence="7">
    <location>
        <begin position="59"/>
        <end position="82"/>
    </location>
</feature>
<dbReference type="SUPFAM" id="SSF161098">
    <property type="entry name" value="MetI-like"/>
    <property type="match status" value="2"/>
</dbReference>
<evidence type="ECO:0000256" key="2">
    <source>
        <dbReference type="ARBA" id="ARBA00022448"/>
    </source>
</evidence>
<evidence type="ECO:0000259" key="8">
    <source>
        <dbReference type="PROSITE" id="PS50928"/>
    </source>
</evidence>
<sequence>MRLAPTLTIALLIGPVLAGLAGTIAPALGFFPALGGTSVSPAPFLDLFATPGIWASTRLSLTTGLLATAISLAITALVLAGWSGTRSFGAIQAVLSPLLSVPHAAAAFGLAFLIAPSGWISRLASPWLTGWERPPDLLIVNDPWGLAMIAGLVVKEVPFLLLMSIAALPQTRPGRSYTVTASLGYTRLRGWFLITLPQLYARIRLPVYAVLAYSMSVVDVALILGPTTPPSLAVRVVQWMNDPDLSMRFQAAAAAVWQLVLVIGSLFLWRLCENLLARWSVVLASSGRRGRSNGFGRAVGLTFAILVAGSVLLGLGGLVAWSFAGFWGFPDVLPDTLTARHWARHGSNMLPVLWQTVLIAVIATALAVVLVLACLQTEVTNNLRRGRTALWLLYLPLLMPQVAFLPGFQTYALLLGIDLGTGAVTLTHLVFVLPYVMLSLEDTFRAVEPRHMVVAASLGASPSAQFWRIRLPILLAPVLTAAAVGFAVSIGQYLPTLLIGAGRVQTLTTEAVALASGGDRRVIGVYALAQTGLVMLAFASALALPRLVWANRRALREAA</sequence>
<dbReference type="PATRIC" id="fig|1461693.3.peg.2095"/>
<protein>
    <submittedName>
        <fullName evidence="9">ABC transporter inner membrane protein</fullName>
    </submittedName>
</protein>
<comment type="similarity">
    <text evidence="7">Belongs to the binding-protein-dependent transport system permease family.</text>
</comment>
<dbReference type="OrthoDB" id="7852521at2"/>
<name>A0A058ZJH2_9RHOB</name>
<feature type="transmembrane region" description="Helical" evidence="7">
    <location>
        <begin position="205"/>
        <end position="227"/>
    </location>
</feature>
<feature type="transmembrane region" description="Helical" evidence="7">
    <location>
        <begin position="94"/>
        <end position="115"/>
    </location>
</feature>
<evidence type="ECO:0000256" key="1">
    <source>
        <dbReference type="ARBA" id="ARBA00004651"/>
    </source>
</evidence>
<dbReference type="RefSeq" id="WP_035251206.1">
    <property type="nucleotide sequence ID" value="NZ_AQQY01000006.1"/>
</dbReference>
<reference evidence="9 10" key="1">
    <citation type="submission" date="2013-04" db="EMBL/GenBank/DDBJ databases">
        <title>Shimia sp. 22II-S11-Z10 Genome Sequencing.</title>
        <authorList>
            <person name="Lai Q."/>
            <person name="Li G."/>
            <person name="Shao Z."/>
        </authorList>
    </citation>
    <scope>NUCLEOTIDE SEQUENCE [LARGE SCALE GENOMIC DNA]</scope>
    <source>
        <strain evidence="10">22II-S11-Z10</strain>
    </source>
</reference>
<dbReference type="AlphaFoldDB" id="A0A058ZJH2"/>
<dbReference type="InterPro" id="IPR000515">
    <property type="entry name" value="MetI-like"/>
</dbReference>
<feature type="transmembrane region" description="Helical" evidence="7">
    <location>
        <begin position="298"/>
        <end position="324"/>
    </location>
</feature>
<evidence type="ECO:0000256" key="6">
    <source>
        <dbReference type="ARBA" id="ARBA00023136"/>
    </source>
</evidence>
<feature type="transmembrane region" description="Helical" evidence="7">
    <location>
        <begin position="523"/>
        <end position="544"/>
    </location>
</feature>
<comment type="caution">
    <text evidence="9">The sequence shown here is derived from an EMBL/GenBank/DDBJ whole genome shotgun (WGS) entry which is preliminary data.</text>
</comment>
<evidence type="ECO:0000256" key="5">
    <source>
        <dbReference type="ARBA" id="ARBA00022989"/>
    </source>
</evidence>
<feature type="domain" description="ABC transmembrane type-1" evidence="8">
    <location>
        <begin position="353"/>
        <end position="544"/>
    </location>
</feature>
<organism evidence="9 10">
    <name type="scientific">Actibacterium atlanticum</name>
    <dbReference type="NCBI Taxonomy" id="1461693"/>
    <lineage>
        <taxon>Bacteria</taxon>
        <taxon>Pseudomonadati</taxon>
        <taxon>Pseudomonadota</taxon>
        <taxon>Alphaproteobacteria</taxon>
        <taxon>Rhodobacterales</taxon>
        <taxon>Roseobacteraceae</taxon>
        <taxon>Actibacterium</taxon>
    </lineage>
</organism>
<feature type="transmembrane region" description="Helical" evidence="7">
    <location>
        <begin position="352"/>
        <end position="375"/>
    </location>
</feature>
<keyword evidence="4 7" id="KW-0812">Transmembrane</keyword>
<dbReference type="InterPro" id="IPR035906">
    <property type="entry name" value="MetI-like_sf"/>
</dbReference>
<feature type="transmembrane region" description="Helical" evidence="7">
    <location>
        <begin position="387"/>
        <end position="405"/>
    </location>
</feature>
<dbReference type="GO" id="GO:0055085">
    <property type="term" value="P:transmembrane transport"/>
    <property type="evidence" value="ECO:0007669"/>
    <property type="project" value="InterPro"/>
</dbReference>
<dbReference type="Pfam" id="PF00528">
    <property type="entry name" value="BPD_transp_1"/>
    <property type="match status" value="1"/>
</dbReference>
<keyword evidence="6 7" id="KW-0472">Membrane</keyword>
<comment type="subcellular location">
    <subcellularLocation>
        <location evidence="1 7">Cell membrane</location>
        <topology evidence="1 7">Multi-pass membrane protein</topology>
    </subcellularLocation>
</comment>
<feature type="domain" description="ABC transmembrane type-1" evidence="8">
    <location>
        <begin position="53"/>
        <end position="268"/>
    </location>
</feature>
<keyword evidence="5 7" id="KW-1133">Transmembrane helix</keyword>